<comment type="caution">
    <text evidence="3">The sequence shown here is derived from an EMBL/GenBank/DDBJ whole genome shotgun (WGS) entry which is preliminary data.</text>
</comment>
<reference evidence="3 4" key="1">
    <citation type="submission" date="2019-08" db="EMBL/GenBank/DDBJ databases">
        <title>The genome of the soybean aphid Biotype 1, its phylome, world population structure and adaptation to the North American continent.</title>
        <authorList>
            <person name="Giordano R."/>
            <person name="Donthu R.K."/>
            <person name="Hernandez A.G."/>
            <person name="Wright C.L."/>
            <person name="Zimin A.V."/>
        </authorList>
    </citation>
    <scope>NUCLEOTIDE SEQUENCE [LARGE SCALE GENOMIC DNA]</scope>
    <source>
        <tissue evidence="3">Whole aphids</tissue>
    </source>
</reference>
<keyword evidence="4" id="KW-1185">Reference proteome</keyword>
<evidence type="ECO:0000256" key="1">
    <source>
        <dbReference type="ARBA" id="ARBA00009495"/>
    </source>
</evidence>
<evidence type="ECO:0000313" key="4">
    <source>
        <dbReference type="Proteomes" id="UP000475862"/>
    </source>
</evidence>
<sequence length="977" mass="110382">MGVDKLLEYLDSGKIEGSCINVNLTQLGHTVSQQLAKKMVVRKVHQNLSQIQVSKAQFCLLVDAESCLDRLYGGYYSDWVCGGQWNRMVSFLTNFVNSLRQSNVHVVVFFNGAFEDERFIEWVQKQEETRNRANAVLRHIAAKGTPPPKVWWIPPVGLRTAVKLYFHHLKIPVVCSVKDHHLEFIKYCKQYKFHGLMADDAEYLAFDPPRFFSAHSLKLTMRQTLEAKEYIVPQLIEDLKLSKDKLCALLSLLGNFVLPQPELYDYYKRCGINQIISKVSGEEVVKKIVDSLQNLPPINNNLDEIAAHILGHKDDKRVPKLKKSIQYYLDGTKDNAIKNKIKSPEKNKNNIKGKNYSLESPAGVNDFKQLGSETLNLQEKLLLNDNSESGSNTFNINAQTSPLNQLSPNKSIEFHVPEVSIDVVNTAYERHTSGLMSTYLYHILTKAEIKLPVVLEDEINHEIPNIHLFYRQARQMVYGILFNLHHAHYLAKSNSSQKVELPVMQVREWIRDKTNMYKHYHLVKAEPLGWGVPTVHRLWFGTTPEDNIRRLRAFLSCMRSDTPLMYNTDYVPQHTLIIACVLRYIMTFTEVPILQKFELDALIITAVAPELSKNENTQELQGTVSVRGVQLATLLMCGIETAMLANDACGAPLPWLMTCPWMYFDGRLFQYHLARASTANKLEDLCENHFSLTIKVEKMRQAILEGLGERFQSISPFQGSFLDTIFNQRGLIPPQIMNTSIVHANIPFPQQRLGRLVNQNPNRFRDIQQNSRQRSVIKQSSGGQLEVAGAVVGIWGANYSMAATGSSYIGRGNILPAQHVMPPAIGSPSSLYQHDLIPRPVFNTRNCSKPIRGRSQVLKIHNNKKKNTHNIVKKDNHIKKVPSKGRSVTAVIPNPSETISASELTEESKLSILNKENQNIKTNGIVESILPLVNGNSSIEGQLGDATLKENGMSNSQPGDNTPSKIIQKPSKLEAEN</sequence>
<name>A0A6G0TMQ3_APHGL</name>
<dbReference type="GO" id="GO:0005634">
    <property type="term" value="C:nucleus"/>
    <property type="evidence" value="ECO:0007669"/>
    <property type="project" value="TreeGrafter"/>
</dbReference>
<evidence type="ECO:0008006" key="5">
    <source>
        <dbReference type="Google" id="ProtNLM"/>
    </source>
</evidence>
<dbReference type="InterPro" id="IPR029060">
    <property type="entry name" value="PIN-like_dom_sf"/>
</dbReference>
<dbReference type="PANTHER" id="PTHR15976">
    <property type="entry name" value="CONSTITUTIVE COACTIVATOR OF PEROXISOME PROLIFERATOR-ACTIVATED RECEPTOR GAMMA"/>
    <property type="match status" value="1"/>
</dbReference>
<dbReference type="EMBL" id="VYZN01000028">
    <property type="protein sequence ID" value="KAE9534503.1"/>
    <property type="molecule type" value="Genomic_DNA"/>
</dbReference>
<gene>
    <name evidence="3" type="ORF">AGLY_008593</name>
</gene>
<feature type="region of interest" description="Disordered" evidence="2">
    <location>
        <begin position="949"/>
        <end position="977"/>
    </location>
</feature>
<dbReference type="Proteomes" id="UP000475862">
    <property type="component" value="Unassembled WGS sequence"/>
</dbReference>
<organism evidence="3 4">
    <name type="scientific">Aphis glycines</name>
    <name type="common">Soybean aphid</name>
    <dbReference type="NCBI Taxonomy" id="307491"/>
    <lineage>
        <taxon>Eukaryota</taxon>
        <taxon>Metazoa</taxon>
        <taxon>Ecdysozoa</taxon>
        <taxon>Arthropoda</taxon>
        <taxon>Hexapoda</taxon>
        <taxon>Insecta</taxon>
        <taxon>Pterygota</taxon>
        <taxon>Neoptera</taxon>
        <taxon>Paraneoptera</taxon>
        <taxon>Hemiptera</taxon>
        <taxon>Sternorrhyncha</taxon>
        <taxon>Aphidomorpha</taxon>
        <taxon>Aphidoidea</taxon>
        <taxon>Aphididae</taxon>
        <taxon>Aphidini</taxon>
        <taxon>Aphis</taxon>
        <taxon>Aphis</taxon>
    </lineage>
</organism>
<dbReference type="InterPro" id="IPR026784">
    <property type="entry name" value="Coact_PPARg"/>
</dbReference>
<accession>A0A6G0TMQ3</accession>
<feature type="compositionally biased region" description="Polar residues" evidence="2">
    <location>
        <begin position="952"/>
        <end position="965"/>
    </location>
</feature>
<comment type="similarity">
    <text evidence="1">Belongs to the constitutive coactivator of PPAR-gamma family.</text>
</comment>
<proteinExistence type="inferred from homology"/>
<protein>
    <recommendedName>
        <fullName evidence="5">Constitutive coactivator of PPAR-gamma-like protein 1</fullName>
    </recommendedName>
</protein>
<dbReference type="AlphaFoldDB" id="A0A6G0TMQ3"/>
<evidence type="ECO:0000313" key="3">
    <source>
        <dbReference type="EMBL" id="KAE9534503.1"/>
    </source>
</evidence>
<dbReference type="SUPFAM" id="SSF88723">
    <property type="entry name" value="PIN domain-like"/>
    <property type="match status" value="1"/>
</dbReference>
<dbReference type="OrthoDB" id="10061469at2759"/>
<evidence type="ECO:0000256" key="2">
    <source>
        <dbReference type="SAM" id="MobiDB-lite"/>
    </source>
</evidence>
<dbReference type="FunFam" id="3.40.50.1010:FF:000009">
    <property type="entry name" value="Constitutive coactivator of PPAR-gamma-like protein 1"/>
    <property type="match status" value="1"/>
</dbReference>
<dbReference type="PANTHER" id="PTHR15976:SF16">
    <property type="entry name" value="ASTEROID DOMAIN-CONTAINING PROTEIN"/>
    <property type="match status" value="1"/>
</dbReference>
<dbReference type="Gene3D" id="3.40.50.1010">
    <property type="entry name" value="5'-nuclease"/>
    <property type="match status" value="1"/>
</dbReference>